<evidence type="ECO:0000256" key="10">
    <source>
        <dbReference type="ARBA" id="ARBA00023136"/>
    </source>
</evidence>
<keyword evidence="9" id="KW-0902">Two-component regulatory system</keyword>
<evidence type="ECO:0000256" key="1">
    <source>
        <dbReference type="ARBA" id="ARBA00004141"/>
    </source>
</evidence>
<dbReference type="Proteomes" id="UP001500909">
    <property type="component" value="Unassembled WGS sequence"/>
</dbReference>
<keyword evidence="3" id="KW-0808">Transferase</keyword>
<dbReference type="Gene3D" id="1.20.120.620">
    <property type="entry name" value="Backbone structure of the membrane domain of e. Coli histidine kinase receptor kdpd"/>
    <property type="match status" value="1"/>
</dbReference>
<keyword evidence="2" id="KW-0597">Phosphoprotein</keyword>
<comment type="caution">
    <text evidence="13">The sequence shown here is derived from an EMBL/GenBank/DDBJ whole genome shotgun (WGS) entry which is preliminary data.</text>
</comment>
<evidence type="ECO:0000256" key="7">
    <source>
        <dbReference type="ARBA" id="ARBA00022840"/>
    </source>
</evidence>
<keyword evidence="6" id="KW-0418">Kinase</keyword>
<dbReference type="InterPro" id="IPR038318">
    <property type="entry name" value="KdpD_sf"/>
</dbReference>
<feature type="domain" description="Sensor protein KdpD transmembrane" evidence="12">
    <location>
        <begin position="27"/>
        <end position="125"/>
    </location>
</feature>
<accession>A0ABN1B8B3</accession>
<feature type="transmembrane region" description="Helical" evidence="11">
    <location>
        <begin position="20"/>
        <end position="41"/>
    </location>
</feature>
<evidence type="ECO:0000313" key="14">
    <source>
        <dbReference type="Proteomes" id="UP001500909"/>
    </source>
</evidence>
<evidence type="ECO:0000256" key="8">
    <source>
        <dbReference type="ARBA" id="ARBA00022989"/>
    </source>
</evidence>
<proteinExistence type="predicted"/>
<name>A0ABN1B8B3_9ACTN</name>
<evidence type="ECO:0000256" key="4">
    <source>
        <dbReference type="ARBA" id="ARBA00022692"/>
    </source>
</evidence>
<organism evidence="13 14">
    <name type="scientific">Streptomyces olivaceiscleroticus</name>
    <dbReference type="NCBI Taxonomy" id="68245"/>
    <lineage>
        <taxon>Bacteria</taxon>
        <taxon>Bacillati</taxon>
        <taxon>Actinomycetota</taxon>
        <taxon>Actinomycetes</taxon>
        <taxon>Kitasatosporales</taxon>
        <taxon>Streptomycetaceae</taxon>
        <taxon>Streptomyces</taxon>
    </lineage>
</organism>
<sequence>MTGWTMRESVTPLRHRLAPMRTPFALAAALVAPLLVAVVLVPFRTALTISTMALVLVVVVVAVAALGNRAAGALAALSAAAWFDFFLTTPYERFAISAADDIETAVLLLLVGLIVSQLAAHAHRLEVVTVTDAAYLARIHDTARLAQRRAAPEAVVDQVRRDLTDILGLRSCRFEYGSLLGHPARLEQDGSISIGRTRRYADQEDWPTGEIELRAMGNGHYYGRFLLTPEPGPMPPLQARLVAVTLADQAGSALDTAGRPDND</sequence>
<keyword evidence="4 11" id="KW-0812">Transmembrane</keyword>
<reference evidence="13 14" key="1">
    <citation type="journal article" date="2019" name="Int. J. Syst. Evol. Microbiol.">
        <title>The Global Catalogue of Microorganisms (GCM) 10K type strain sequencing project: providing services to taxonomists for standard genome sequencing and annotation.</title>
        <authorList>
            <consortium name="The Broad Institute Genomics Platform"/>
            <consortium name="The Broad Institute Genome Sequencing Center for Infectious Disease"/>
            <person name="Wu L."/>
            <person name="Ma J."/>
        </authorList>
    </citation>
    <scope>NUCLEOTIDE SEQUENCE [LARGE SCALE GENOMIC DNA]</scope>
    <source>
        <strain evidence="13 14">JCM 4805</strain>
    </source>
</reference>
<dbReference type="Pfam" id="PF13493">
    <property type="entry name" value="DUF4118"/>
    <property type="match status" value="1"/>
</dbReference>
<evidence type="ECO:0000259" key="12">
    <source>
        <dbReference type="Pfam" id="PF13493"/>
    </source>
</evidence>
<keyword evidence="14" id="KW-1185">Reference proteome</keyword>
<feature type="transmembrane region" description="Helical" evidence="11">
    <location>
        <begin position="53"/>
        <end position="82"/>
    </location>
</feature>
<keyword evidence="5" id="KW-0547">Nucleotide-binding</keyword>
<evidence type="ECO:0000256" key="11">
    <source>
        <dbReference type="SAM" id="Phobius"/>
    </source>
</evidence>
<dbReference type="RefSeq" id="WP_346099199.1">
    <property type="nucleotide sequence ID" value="NZ_BAAABY010000051.1"/>
</dbReference>
<dbReference type="EMBL" id="BAAABY010000051">
    <property type="protein sequence ID" value="GAA0492338.1"/>
    <property type="molecule type" value="Genomic_DNA"/>
</dbReference>
<evidence type="ECO:0000256" key="5">
    <source>
        <dbReference type="ARBA" id="ARBA00022741"/>
    </source>
</evidence>
<keyword evidence="8 11" id="KW-1133">Transmembrane helix</keyword>
<evidence type="ECO:0000256" key="9">
    <source>
        <dbReference type="ARBA" id="ARBA00023012"/>
    </source>
</evidence>
<evidence type="ECO:0000256" key="2">
    <source>
        <dbReference type="ARBA" id="ARBA00022553"/>
    </source>
</evidence>
<keyword evidence="10 11" id="KW-0472">Membrane</keyword>
<keyword evidence="7" id="KW-0067">ATP-binding</keyword>
<comment type="subcellular location">
    <subcellularLocation>
        <location evidence="1">Membrane</location>
        <topology evidence="1">Multi-pass membrane protein</topology>
    </subcellularLocation>
</comment>
<gene>
    <name evidence="13" type="ORF">GCM10010361_66970</name>
</gene>
<protein>
    <recommendedName>
        <fullName evidence="12">Sensor protein KdpD transmembrane domain-containing protein</fullName>
    </recommendedName>
</protein>
<evidence type="ECO:0000256" key="6">
    <source>
        <dbReference type="ARBA" id="ARBA00022777"/>
    </source>
</evidence>
<dbReference type="InterPro" id="IPR025201">
    <property type="entry name" value="KdpD_TM"/>
</dbReference>
<evidence type="ECO:0000313" key="13">
    <source>
        <dbReference type="EMBL" id="GAA0492338.1"/>
    </source>
</evidence>
<evidence type="ECO:0000256" key="3">
    <source>
        <dbReference type="ARBA" id="ARBA00022679"/>
    </source>
</evidence>